<dbReference type="AlphaFoldDB" id="A0A974BJU1"/>
<dbReference type="EMBL" id="JACBNQ010000009">
    <property type="protein sequence ID" value="NYB74412.1"/>
    <property type="molecule type" value="Genomic_DNA"/>
</dbReference>
<dbReference type="PANTHER" id="PTHR33531:SF7">
    <property type="entry name" value="HYPOTHETICAL MEMBRANE PROTEIN, CONSERVED"/>
    <property type="match status" value="1"/>
</dbReference>
<proteinExistence type="predicted"/>
<sequence length="165" mass="18886">MYKEELSVISQAILNEIEGFEFYNLAANQAETSGTKEAFLELANEELKHADYLKALWKKLSDGHEVKIEDIVESGIDIPSPEIYRWDKVDKSSSSVAMSIFGIGMQMEKSSIDFYEEAKSKLSSQASKDLIDLLISWEKVHLNQFSNQYSLLKEDWWSEQGFAPF</sequence>
<evidence type="ECO:0000259" key="1">
    <source>
        <dbReference type="Pfam" id="PF02915"/>
    </source>
</evidence>
<organism evidence="2 3">
    <name type="scientific">Sedimentibacter hydroxybenzoicus DSM 7310</name>
    <dbReference type="NCBI Taxonomy" id="1123245"/>
    <lineage>
        <taxon>Bacteria</taxon>
        <taxon>Bacillati</taxon>
        <taxon>Bacillota</taxon>
        <taxon>Tissierellia</taxon>
        <taxon>Sedimentibacter</taxon>
    </lineage>
</organism>
<evidence type="ECO:0000313" key="3">
    <source>
        <dbReference type="Proteomes" id="UP000611629"/>
    </source>
</evidence>
<dbReference type="SUPFAM" id="SSF47240">
    <property type="entry name" value="Ferritin-like"/>
    <property type="match status" value="1"/>
</dbReference>
<reference evidence="2" key="1">
    <citation type="submission" date="2020-07" db="EMBL/GenBank/DDBJ databases">
        <title>Genomic analysis of a strain of Sedimentibacter Hydroxybenzoicus DSM7310.</title>
        <authorList>
            <person name="Ma S."/>
        </authorList>
    </citation>
    <scope>NUCLEOTIDE SEQUENCE</scope>
    <source>
        <strain evidence="2">DSM 7310</strain>
    </source>
</reference>
<dbReference type="InterPro" id="IPR012347">
    <property type="entry name" value="Ferritin-like"/>
</dbReference>
<protein>
    <submittedName>
        <fullName evidence="2">Ferritin family protein</fullName>
    </submittedName>
</protein>
<dbReference type="PANTHER" id="PTHR33531">
    <property type="entry name" value="RUBRERYTHRIN SUBFAMILY"/>
    <property type="match status" value="1"/>
</dbReference>
<evidence type="ECO:0000313" key="2">
    <source>
        <dbReference type="EMBL" id="NYB74412.1"/>
    </source>
</evidence>
<name>A0A974BJU1_SEDHY</name>
<dbReference type="GO" id="GO:0046872">
    <property type="term" value="F:metal ion binding"/>
    <property type="evidence" value="ECO:0007669"/>
    <property type="project" value="InterPro"/>
</dbReference>
<dbReference type="Gene3D" id="1.20.1260.10">
    <property type="match status" value="1"/>
</dbReference>
<feature type="domain" description="Rubrerythrin diiron-binding" evidence="1">
    <location>
        <begin position="9"/>
        <end position="147"/>
    </location>
</feature>
<accession>A0A974BJU1</accession>
<comment type="caution">
    <text evidence="2">The sequence shown here is derived from an EMBL/GenBank/DDBJ whole genome shotgun (WGS) entry which is preliminary data.</text>
</comment>
<dbReference type="Proteomes" id="UP000611629">
    <property type="component" value="Unassembled WGS sequence"/>
</dbReference>
<dbReference type="CDD" id="cd01045">
    <property type="entry name" value="Ferritin_like_AB"/>
    <property type="match status" value="1"/>
</dbReference>
<keyword evidence="3" id="KW-1185">Reference proteome</keyword>
<dbReference type="RefSeq" id="WP_179238104.1">
    <property type="nucleotide sequence ID" value="NZ_JACBNQ010000009.1"/>
</dbReference>
<dbReference type="Pfam" id="PF02915">
    <property type="entry name" value="Rubrerythrin"/>
    <property type="match status" value="1"/>
</dbReference>
<dbReference type="GO" id="GO:0016491">
    <property type="term" value="F:oxidoreductase activity"/>
    <property type="evidence" value="ECO:0007669"/>
    <property type="project" value="InterPro"/>
</dbReference>
<gene>
    <name evidence="2" type="ORF">HZF24_09725</name>
</gene>
<dbReference type="InterPro" id="IPR009078">
    <property type="entry name" value="Ferritin-like_SF"/>
</dbReference>
<dbReference type="InterPro" id="IPR003251">
    <property type="entry name" value="Rr_diiron-bd_dom"/>
</dbReference>